<sequence length="132" mass="15543">MIDWLGTIPDWIAAAMAFWGLKIANDHFNKQPKVSLSIEFDSYQEGNKEKEYRFWVVNDSNINVTVKWMGLRMASNKSVQEDEYWHTIGDDVDWHLLAPGEASKPISVKKSRKSFYCRIFKVERKLNNIYYC</sequence>
<gene>
    <name evidence="1" type="ORF">LMB76_04125</name>
</gene>
<dbReference type="EMBL" id="JAJGWB010000114">
    <property type="protein sequence ID" value="MCC4477406.1"/>
    <property type="molecule type" value="Genomic_DNA"/>
</dbReference>
<comment type="caution">
    <text evidence="1">The sequence shown here is derived from an EMBL/GenBank/DDBJ whole genome shotgun (WGS) entry which is preliminary data.</text>
</comment>
<dbReference type="Proteomes" id="UP001198026">
    <property type="component" value="Unassembled WGS sequence"/>
</dbReference>
<accession>A0AAW4X4W7</accession>
<evidence type="ECO:0000313" key="2">
    <source>
        <dbReference type="Proteomes" id="UP001198026"/>
    </source>
</evidence>
<dbReference type="AlphaFoldDB" id="A0AAW4X4W7"/>
<organism evidence="1 2">
    <name type="scientific">Limosilactobacillus reuteri</name>
    <name type="common">Lactobacillus reuteri</name>
    <dbReference type="NCBI Taxonomy" id="1598"/>
    <lineage>
        <taxon>Bacteria</taxon>
        <taxon>Bacillati</taxon>
        <taxon>Bacillota</taxon>
        <taxon>Bacilli</taxon>
        <taxon>Lactobacillales</taxon>
        <taxon>Lactobacillaceae</taxon>
        <taxon>Limosilactobacillus</taxon>
    </lineage>
</organism>
<protein>
    <submittedName>
        <fullName evidence="1">Uncharacterized protein</fullName>
    </submittedName>
</protein>
<name>A0AAW4X4W7_LIMRT</name>
<proteinExistence type="predicted"/>
<reference evidence="1" key="1">
    <citation type="submission" date="2021-10" db="EMBL/GenBank/DDBJ databases">
        <title>Evolutionary history and lifestyle of the vertebrate symbiont Limosilactobacillus reuteri.</title>
        <authorList>
            <person name="Zheng J."/>
            <person name="Li F."/>
            <person name="Gaenzle M."/>
            <person name="Walter J."/>
        </authorList>
    </citation>
    <scope>NUCLEOTIDE SEQUENCE</scope>
    <source>
        <strain evidence="1">GQ_1_3_1</strain>
    </source>
</reference>
<dbReference type="RefSeq" id="WP_228340713.1">
    <property type="nucleotide sequence ID" value="NZ_JAJGWA010000115.1"/>
</dbReference>
<evidence type="ECO:0000313" key="1">
    <source>
        <dbReference type="EMBL" id="MCC4477406.1"/>
    </source>
</evidence>